<dbReference type="Proteomes" id="UP000184267">
    <property type="component" value="Unassembled WGS sequence"/>
</dbReference>
<organism evidence="2 3">
    <name type="scientific">Trametes pubescens</name>
    <name type="common">White-rot fungus</name>
    <dbReference type="NCBI Taxonomy" id="154538"/>
    <lineage>
        <taxon>Eukaryota</taxon>
        <taxon>Fungi</taxon>
        <taxon>Dikarya</taxon>
        <taxon>Basidiomycota</taxon>
        <taxon>Agaricomycotina</taxon>
        <taxon>Agaricomycetes</taxon>
        <taxon>Polyporales</taxon>
        <taxon>Polyporaceae</taxon>
        <taxon>Trametes</taxon>
    </lineage>
</organism>
<dbReference type="OrthoDB" id="2804421at2759"/>
<name>A0A1M2VPQ9_TRAPU</name>
<feature type="compositionally biased region" description="Basic and acidic residues" evidence="1">
    <location>
        <begin position="85"/>
        <end position="95"/>
    </location>
</feature>
<dbReference type="STRING" id="154538.A0A1M2VPQ9"/>
<sequence>MLKENHDGRPGIDVLKQGSHIIKQGLGAVRQGWNIRCCTPTRYTAVGGIKTSFKATKLKASQPPQAPPEDEGGMREAGLENEDETREHDELDKEDQCWGKKVKVPTRAEAFTRITPLSNSIVADSKPKKRKKFTNRDIPEALRARFNTVLLPLVREYVGTLPPWTVLSLSDKQALVKRGCFENPLILEIFGIVHFDMLADIPEDSLSDSRPIGSLIMAKLALEFVLTHWRLGNLHIPKGVLGYFSKEDWGDTTVFECGVPKVMRKGTFFVNTVSSFSDEKWDRILEAGNGYWLDSQSRGEPDSTFAQWDGDDHEDDDFVLESG</sequence>
<keyword evidence="3" id="KW-1185">Reference proteome</keyword>
<evidence type="ECO:0000313" key="2">
    <source>
        <dbReference type="EMBL" id="OJT09546.1"/>
    </source>
</evidence>
<protein>
    <submittedName>
        <fullName evidence="2">Uncharacterized protein</fullName>
    </submittedName>
</protein>
<feature type="region of interest" description="Disordered" evidence="1">
    <location>
        <begin position="56"/>
        <end position="95"/>
    </location>
</feature>
<evidence type="ECO:0000256" key="1">
    <source>
        <dbReference type="SAM" id="MobiDB-lite"/>
    </source>
</evidence>
<dbReference type="EMBL" id="MNAD01000900">
    <property type="protein sequence ID" value="OJT09546.1"/>
    <property type="molecule type" value="Genomic_DNA"/>
</dbReference>
<proteinExistence type="predicted"/>
<dbReference type="AlphaFoldDB" id="A0A1M2VPQ9"/>
<gene>
    <name evidence="2" type="ORF">TRAPUB_13991</name>
</gene>
<accession>A0A1M2VPQ9</accession>
<reference evidence="2 3" key="1">
    <citation type="submission" date="2016-10" db="EMBL/GenBank/DDBJ databases">
        <title>Genome sequence of the basidiomycete white-rot fungus Trametes pubescens.</title>
        <authorList>
            <person name="Makela M.R."/>
            <person name="Granchi Z."/>
            <person name="Peng M."/>
            <person name="De Vries R.P."/>
            <person name="Grigoriev I."/>
            <person name="Riley R."/>
            <person name="Hilden K."/>
        </authorList>
    </citation>
    <scope>NUCLEOTIDE SEQUENCE [LARGE SCALE GENOMIC DNA]</scope>
    <source>
        <strain evidence="2 3">FBCC735</strain>
    </source>
</reference>
<evidence type="ECO:0000313" key="3">
    <source>
        <dbReference type="Proteomes" id="UP000184267"/>
    </source>
</evidence>
<comment type="caution">
    <text evidence="2">The sequence shown here is derived from an EMBL/GenBank/DDBJ whole genome shotgun (WGS) entry which is preliminary data.</text>
</comment>